<name>A0A426ZDC7_ENSVE</name>
<sequence>MAAAAEALWNRSGKQRDREGKGQWRSAAAWLQVAVSATTTTWLAEEEEGNNGVRQVVAAIHGDLQQGEELLSRSSARNHQSRAAARLVGEAATAEEEGRLGLRMARRVAAARGDRCCKRGSADGRGGHGRGGGCGSSEGCSRGGGLRP</sequence>
<accession>A0A426ZDC7</accession>
<dbReference type="AlphaFoldDB" id="A0A426ZDC7"/>
<feature type="region of interest" description="Disordered" evidence="1">
    <location>
        <begin position="116"/>
        <end position="148"/>
    </location>
</feature>
<evidence type="ECO:0000256" key="1">
    <source>
        <dbReference type="SAM" id="MobiDB-lite"/>
    </source>
</evidence>
<feature type="compositionally biased region" description="Gly residues" evidence="1">
    <location>
        <begin position="129"/>
        <end position="148"/>
    </location>
</feature>
<proteinExistence type="predicted"/>
<feature type="compositionally biased region" description="Basic and acidic residues" evidence="1">
    <location>
        <begin position="116"/>
        <end position="126"/>
    </location>
</feature>
<gene>
    <name evidence="2" type="ORF">B296_00038820</name>
</gene>
<reference evidence="2 3" key="1">
    <citation type="journal article" date="2014" name="Agronomy (Basel)">
        <title>A Draft Genome Sequence for Ensete ventricosum, the Drought-Tolerant Tree Against Hunger.</title>
        <authorList>
            <person name="Harrison J."/>
            <person name="Moore K.A."/>
            <person name="Paszkiewicz K."/>
            <person name="Jones T."/>
            <person name="Grant M."/>
            <person name="Ambacheew D."/>
            <person name="Muzemil S."/>
            <person name="Studholme D.J."/>
        </authorList>
    </citation>
    <scope>NUCLEOTIDE SEQUENCE [LARGE SCALE GENOMIC DNA]</scope>
</reference>
<organism evidence="2 3">
    <name type="scientific">Ensete ventricosum</name>
    <name type="common">Abyssinian banana</name>
    <name type="synonym">Musa ensete</name>
    <dbReference type="NCBI Taxonomy" id="4639"/>
    <lineage>
        <taxon>Eukaryota</taxon>
        <taxon>Viridiplantae</taxon>
        <taxon>Streptophyta</taxon>
        <taxon>Embryophyta</taxon>
        <taxon>Tracheophyta</taxon>
        <taxon>Spermatophyta</taxon>
        <taxon>Magnoliopsida</taxon>
        <taxon>Liliopsida</taxon>
        <taxon>Zingiberales</taxon>
        <taxon>Musaceae</taxon>
        <taxon>Ensete</taxon>
    </lineage>
</organism>
<evidence type="ECO:0000313" key="2">
    <source>
        <dbReference type="EMBL" id="RRT62008.1"/>
    </source>
</evidence>
<comment type="caution">
    <text evidence="2">The sequence shown here is derived from an EMBL/GenBank/DDBJ whole genome shotgun (WGS) entry which is preliminary data.</text>
</comment>
<evidence type="ECO:0000313" key="3">
    <source>
        <dbReference type="Proteomes" id="UP000287651"/>
    </source>
</evidence>
<dbReference type="Proteomes" id="UP000287651">
    <property type="component" value="Unassembled WGS sequence"/>
</dbReference>
<protein>
    <submittedName>
        <fullName evidence="2">Uncharacterized protein</fullName>
    </submittedName>
</protein>
<dbReference type="EMBL" id="AMZH03007161">
    <property type="protein sequence ID" value="RRT62008.1"/>
    <property type="molecule type" value="Genomic_DNA"/>
</dbReference>
<feature type="region of interest" description="Disordered" evidence="1">
    <location>
        <begin position="1"/>
        <end position="23"/>
    </location>
</feature>